<protein>
    <submittedName>
        <fullName evidence="5">Phage tail tape measure protein</fullName>
    </submittedName>
</protein>
<keyword evidence="6" id="KW-1185">Reference proteome</keyword>
<feature type="domain" description="Phage tail tape measure protein" evidence="4">
    <location>
        <begin position="305"/>
        <end position="504"/>
    </location>
</feature>
<keyword evidence="1" id="KW-1188">Viral release from host cell</keyword>
<feature type="coiled-coil region" evidence="2">
    <location>
        <begin position="208"/>
        <end position="245"/>
    </location>
</feature>
<keyword evidence="3" id="KW-0472">Membrane</keyword>
<dbReference type="PANTHER" id="PTHR37813">
    <property type="entry name" value="FELS-2 PROPHAGE PROTEIN"/>
    <property type="match status" value="1"/>
</dbReference>
<name>A0AAX3XDN5_9PAST</name>
<keyword evidence="3" id="KW-0812">Transmembrane</keyword>
<evidence type="ECO:0000256" key="2">
    <source>
        <dbReference type="SAM" id="Coils"/>
    </source>
</evidence>
<dbReference type="Proteomes" id="UP001226750">
    <property type="component" value="Chromosome"/>
</dbReference>
<dbReference type="RefSeq" id="WP_285091015.1">
    <property type="nucleotide sequence ID" value="NZ_CP126975.1"/>
</dbReference>
<reference evidence="5 6" key="1">
    <citation type="submission" date="2023-06" db="EMBL/GenBank/DDBJ databases">
        <title>Complete Genome Sequence of Gallibacterium anatis Strain BJF12, Isolated from a chicken with diarrhea.</title>
        <authorList>
            <person name="Guo F."/>
            <person name="Bu W."/>
            <person name="Xu F."/>
            <person name="Wen T."/>
        </authorList>
    </citation>
    <scope>NUCLEOTIDE SEQUENCE [LARGE SCALE GENOMIC DNA]</scope>
    <source>
        <strain evidence="5 6">BJF12</strain>
    </source>
</reference>
<dbReference type="EMBL" id="CP126975">
    <property type="protein sequence ID" value="WIM80294.1"/>
    <property type="molecule type" value="Genomic_DNA"/>
</dbReference>
<feature type="coiled-coil region" evidence="2">
    <location>
        <begin position="54"/>
        <end position="116"/>
    </location>
</feature>
<dbReference type="AlphaFoldDB" id="A0AAX3XDN5"/>
<proteinExistence type="predicted"/>
<gene>
    <name evidence="5" type="ORF">QP018_03425</name>
</gene>
<evidence type="ECO:0000256" key="3">
    <source>
        <dbReference type="SAM" id="Phobius"/>
    </source>
</evidence>
<organism evidence="5 6">
    <name type="scientific">Gallibacterium anatis</name>
    <dbReference type="NCBI Taxonomy" id="750"/>
    <lineage>
        <taxon>Bacteria</taxon>
        <taxon>Pseudomonadati</taxon>
        <taxon>Pseudomonadota</taxon>
        <taxon>Gammaproteobacteria</taxon>
        <taxon>Pasteurellales</taxon>
        <taxon>Pasteurellaceae</taxon>
        <taxon>Gallibacterium</taxon>
    </lineage>
</organism>
<accession>A0AAX3XDN5</accession>
<dbReference type="InterPro" id="IPR010090">
    <property type="entry name" value="Phage_tape_meas"/>
</dbReference>
<evidence type="ECO:0000259" key="4">
    <source>
        <dbReference type="Pfam" id="PF10145"/>
    </source>
</evidence>
<keyword evidence="3" id="KW-1133">Transmembrane helix</keyword>
<evidence type="ECO:0000313" key="6">
    <source>
        <dbReference type="Proteomes" id="UP001226750"/>
    </source>
</evidence>
<dbReference type="Pfam" id="PF10145">
    <property type="entry name" value="PhageMin_Tail"/>
    <property type="match status" value="1"/>
</dbReference>
<evidence type="ECO:0000313" key="5">
    <source>
        <dbReference type="EMBL" id="WIM80294.1"/>
    </source>
</evidence>
<evidence type="ECO:0000256" key="1">
    <source>
        <dbReference type="ARBA" id="ARBA00022612"/>
    </source>
</evidence>
<feature type="transmembrane region" description="Helical" evidence="3">
    <location>
        <begin position="685"/>
        <end position="703"/>
    </location>
</feature>
<dbReference type="PANTHER" id="PTHR37813:SF1">
    <property type="entry name" value="FELS-2 PROPHAGE PROTEIN"/>
    <property type="match status" value="1"/>
</dbReference>
<feature type="transmembrane region" description="Helical" evidence="3">
    <location>
        <begin position="602"/>
        <end position="628"/>
    </location>
</feature>
<dbReference type="NCBIfam" id="TIGR01760">
    <property type="entry name" value="tape_meas_TP901"/>
    <property type="match status" value="1"/>
</dbReference>
<keyword evidence="2" id="KW-0175">Coiled coil</keyword>
<sequence length="1019" mass="109735">MSKLNLTILLNAVDKITAPFKSAEKASQKLATALKESKDSLKSLEKVQGQINGFQRLKANIDNSTKSIQKYSEKIASLQGKHEKLKSGRDNLIVNIKDKKRELQQLINAQNALRSAGKSNSNEFSVLNAQVMKANHTIFRMEEQLQKQKNALGASKQAINAEKSALKASRHEKALQLVELRRLQQKLKESGVNVKRLGTEELITKNKISQATKEIDKQKKALERLNKTKAAQQKYQQRVEALKNTSDKTKEFGQHSMVMGGAVLGTGAAMMKPAVEFEQAFSKVQALTRLDKNNAVDAAKIKALRDQAINLGATTSFTSTDVAAGQSYLAMAGFNQEQITQSMPAILNMTKAADMDMGRVSDISSDILSGFGKKAEEMNHIADVLTLTFTSSNVNLEMLGESMKYVGPLAAKTGQSFESMAAMVGLLGNVGIKGSQSGTALRAMLNRLSGPTKAAIKQLNKLSVKTKDAKGNLRALPDILADIAKKTKKMGSADQLAILKDIFGEEAATAAAELIKQAGEKNIREFDKKLKEANGTAQKVAETMSDNLMGDLKGLDSAREALGITIFDGQSNALRELTQTATSWLRTVNEWIKANPELTSKIIRWIAILASAATVIGALSIASSFILYPLARMGLGIANITRLNRVNIESFKGLIAVINKANGASIASTSAWLNWRKAGSNVLRVLRFLGVTLFKLLNPLTYLKLAFVSVTGVFKGLFFASRLLITTPIGLFITALAVGAALIYKNWEKVRAFFGGFWEGLKSGLAPVIEKFKPLGDLFGVVVGWVKKAVEWFTDLLSPVQSASKDLDSAAAAGKKFGEWIAKGIDLATKPLQWLMDSIKWVIDNMPSISKDMKAAKETKEKVLDAAYGKTGAARAVVGAMSDPDLYATGGYTGNGGKYDPAGIVHRGEFVFSKAATSRLGVGFLSSLHSAKTAKAGMIAAGLASSVAMAQPISVEARPTIAAVQPTQQTAQAAPMTVSININAQGGDANAIAKAVRQELEKVQQQQQARARSRLVGRG</sequence>
<feature type="transmembrane region" description="Helical" evidence="3">
    <location>
        <begin position="723"/>
        <end position="744"/>
    </location>
</feature>